<dbReference type="Gene3D" id="3.40.50.1000">
    <property type="entry name" value="HAD superfamily/HAD-like"/>
    <property type="match status" value="1"/>
</dbReference>
<sequence>MTIRLFLFDLDGTLVDTAPDLALAVNMVRTARGIAPLPEEELRPYASRGAPGLLGKAMGIGRDDPAFLALRTEFLDNYAAHMTDRSRPFEGVPVMLEALRAAGIRTGVVTNKVEHLALRLTDNLGLDGQLDVVLGSDSEGCAMKPAPDSLLTAARLTGVHVTDILYAGDDPRDVAAAHAAGMPCAACTWGYAVTPPESWGADLVAHSPAELATWAVQLNAHAL</sequence>
<evidence type="ECO:0000256" key="2">
    <source>
        <dbReference type="ARBA" id="ARBA00022842"/>
    </source>
</evidence>
<dbReference type="EMBL" id="ADMG01000058">
    <property type="protein sequence ID" value="EKB30054.1"/>
    <property type="molecule type" value="Genomic_DNA"/>
</dbReference>
<dbReference type="GO" id="GO:0006281">
    <property type="term" value="P:DNA repair"/>
    <property type="evidence" value="ECO:0007669"/>
    <property type="project" value="TreeGrafter"/>
</dbReference>
<dbReference type="OrthoDB" id="9776368at2"/>
<dbReference type="AlphaFoldDB" id="K1KE75"/>
<gene>
    <name evidence="3" type="ORF">HMPREF9465_02322</name>
</gene>
<dbReference type="STRING" id="742823.HMPREF9465_02322"/>
<organism evidence="3 4">
    <name type="scientific">Sutterella wadsworthensis 2_1_59BFAA</name>
    <dbReference type="NCBI Taxonomy" id="742823"/>
    <lineage>
        <taxon>Bacteria</taxon>
        <taxon>Pseudomonadati</taxon>
        <taxon>Pseudomonadota</taxon>
        <taxon>Betaproteobacteria</taxon>
        <taxon>Burkholderiales</taxon>
        <taxon>Sutterellaceae</taxon>
        <taxon>Sutterella</taxon>
    </lineage>
</organism>
<dbReference type="SUPFAM" id="SSF56784">
    <property type="entry name" value="HAD-like"/>
    <property type="match status" value="1"/>
</dbReference>
<dbReference type="InterPro" id="IPR023198">
    <property type="entry name" value="PGP-like_dom2"/>
</dbReference>
<dbReference type="GO" id="GO:0046872">
    <property type="term" value="F:metal ion binding"/>
    <property type="evidence" value="ECO:0007669"/>
    <property type="project" value="UniProtKB-KW"/>
</dbReference>
<dbReference type="SFLD" id="SFLDG01129">
    <property type="entry name" value="C1.5:_HAD__Beta-PGM__Phosphata"/>
    <property type="match status" value="1"/>
</dbReference>
<keyword evidence="4" id="KW-1185">Reference proteome</keyword>
<accession>K1KE75</accession>
<dbReference type="PATRIC" id="fig|742823.3.peg.2325"/>
<dbReference type="PANTHER" id="PTHR43434">
    <property type="entry name" value="PHOSPHOGLYCOLATE PHOSPHATASE"/>
    <property type="match status" value="1"/>
</dbReference>
<keyword evidence="1" id="KW-0378">Hydrolase</keyword>
<proteinExistence type="predicted"/>
<evidence type="ECO:0000256" key="1">
    <source>
        <dbReference type="ARBA" id="ARBA00022801"/>
    </source>
</evidence>
<dbReference type="HOGENOM" id="CLU_045011_19_1_4"/>
<keyword evidence="2" id="KW-0460">Magnesium</keyword>
<dbReference type="RefSeq" id="WP_005437286.1">
    <property type="nucleotide sequence ID" value="NZ_JH815522.1"/>
</dbReference>
<dbReference type="SFLD" id="SFLDS00003">
    <property type="entry name" value="Haloacid_Dehalogenase"/>
    <property type="match status" value="1"/>
</dbReference>
<dbReference type="Pfam" id="PF00702">
    <property type="entry name" value="Hydrolase"/>
    <property type="match status" value="1"/>
</dbReference>
<dbReference type="eggNOG" id="COG0546">
    <property type="taxonomic scope" value="Bacteria"/>
</dbReference>
<dbReference type="Proteomes" id="UP000005835">
    <property type="component" value="Unassembled WGS sequence"/>
</dbReference>
<evidence type="ECO:0000313" key="3">
    <source>
        <dbReference type="EMBL" id="EKB30054.1"/>
    </source>
</evidence>
<evidence type="ECO:0000313" key="4">
    <source>
        <dbReference type="Proteomes" id="UP000005835"/>
    </source>
</evidence>
<comment type="caution">
    <text evidence="3">The sequence shown here is derived from an EMBL/GenBank/DDBJ whole genome shotgun (WGS) entry which is preliminary data.</text>
</comment>
<dbReference type="Gene3D" id="1.10.150.240">
    <property type="entry name" value="Putative phosphatase, domain 2"/>
    <property type="match status" value="1"/>
</dbReference>
<protein>
    <submittedName>
        <fullName evidence="3">Phosphoglycolate phosphatase, bacterial</fullName>
    </submittedName>
</protein>
<dbReference type="GO" id="GO:0005829">
    <property type="term" value="C:cytosol"/>
    <property type="evidence" value="ECO:0007669"/>
    <property type="project" value="TreeGrafter"/>
</dbReference>
<dbReference type="NCBIfam" id="TIGR01549">
    <property type="entry name" value="HAD-SF-IA-v1"/>
    <property type="match status" value="1"/>
</dbReference>
<dbReference type="InterPro" id="IPR006439">
    <property type="entry name" value="HAD-SF_hydro_IA"/>
</dbReference>
<dbReference type="GO" id="GO:0008967">
    <property type="term" value="F:phosphoglycolate phosphatase activity"/>
    <property type="evidence" value="ECO:0007669"/>
    <property type="project" value="TreeGrafter"/>
</dbReference>
<reference evidence="3 4" key="1">
    <citation type="submission" date="2012-05" db="EMBL/GenBank/DDBJ databases">
        <title>The Genome Sequence of Sutterella wadsworthensis 2_1_59BFAA.</title>
        <authorList>
            <consortium name="The Broad Institute Genome Sequencing Platform"/>
            <person name="Earl A."/>
            <person name="Ward D."/>
            <person name="Feldgarden M."/>
            <person name="Gevers D."/>
            <person name="Daigneault M."/>
            <person name="Strauss J."/>
            <person name="Allen-Vercoe E."/>
            <person name="Walker B."/>
            <person name="Young S.K."/>
            <person name="Zeng Q."/>
            <person name="Gargeya S."/>
            <person name="Fitzgerald M."/>
            <person name="Haas B."/>
            <person name="Abouelleil A."/>
            <person name="Alvarado L."/>
            <person name="Arachchi H.M."/>
            <person name="Berlin A.M."/>
            <person name="Chapman S.B."/>
            <person name="Goldberg J."/>
            <person name="Griggs A."/>
            <person name="Gujja S."/>
            <person name="Hansen M."/>
            <person name="Howarth C."/>
            <person name="Imamovic A."/>
            <person name="Larimer J."/>
            <person name="McCowen C."/>
            <person name="Montmayeur A."/>
            <person name="Murphy C."/>
            <person name="Neiman D."/>
            <person name="Pearson M."/>
            <person name="Priest M."/>
            <person name="Roberts A."/>
            <person name="Saif S."/>
            <person name="Shea T."/>
            <person name="Sisk P."/>
            <person name="Sykes S."/>
            <person name="Wortman J."/>
            <person name="Nusbaum C."/>
            <person name="Birren B."/>
        </authorList>
    </citation>
    <scope>NUCLEOTIDE SEQUENCE [LARGE SCALE GENOMIC DNA]</scope>
    <source>
        <strain evidence="3 4">2_1_59BFAA</strain>
    </source>
</reference>
<dbReference type="InterPro" id="IPR050155">
    <property type="entry name" value="HAD-like_hydrolase_sf"/>
</dbReference>
<dbReference type="InterPro" id="IPR036412">
    <property type="entry name" value="HAD-like_sf"/>
</dbReference>
<name>K1KE75_9BURK</name>
<dbReference type="PANTHER" id="PTHR43434:SF23">
    <property type="entry name" value="PHOSPHOGLYCOLATE PHOSPHATASE"/>
    <property type="match status" value="1"/>
</dbReference>
<dbReference type="InterPro" id="IPR023214">
    <property type="entry name" value="HAD_sf"/>
</dbReference>